<evidence type="ECO:0000256" key="2">
    <source>
        <dbReference type="ARBA" id="ARBA00022703"/>
    </source>
</evidence>
<dbReference type="AlphaFoldDB" id="A0A9P6L6M5"/>
<proteinExistence type="inferred from homology"/>
<keyword evidence="3" id="KW-0645">Protease</keyword>
<comment type="caution">
    <text evidence="6">The sequence shown here is derived from an EMBL/GenBank/DDBJ whole genome shotgun (WGS) entry which is preliminary data.</text>
</comment>
<feature type="domain" description="Peptidase C14 caspase" evidence="5">
    <location>
        <begin position="123"/>
        <end position="363"/>
    </location>
</feature>
<dbReference type="PANTHER" id="PTHR48104:SF30">
    <property type="entry name" value="METACASPASE-1"/>
    <property type="match status" value="1"/>
</dbReference>
<evidence type="ECO:0000256" key="4">
    <source>
        <dbReference type="SAM" id="MobiDB-lite"/>
    </source>
</evidence>
<reference evidence="6" key="1">
    <citation type="journal article" date="2020" name="Nat. Commun.">
        <title>Large-scale genome sequencing of mycorrhizal fungi provides insights into the early evolution of symbiotic traits.</title>
        <authorList>
            <person name="Miyauchi S."/>
            <person name="Kiss E."/>
            <person name="Kuo A."/>
            <person name="Drula E."/>
            <person name="Kohler A."/>
            <person name="Sanchez-Garcia M."/>
            <person name="Morin E."/>
            <person name="Andreopoulos B."/>
            <person name="Barry K.W."/>
            <person name="Bonito G."/>
            <person name="Buee M."/>
            <person name="Carver A."/>
            <person name="Chen C."/>
            <person name="Cichocki N."/>
            <person name="Clum A."/>
            <person name="Culley D."/>
            <person name="Crous P.W."/>
            <person name="Fauchery L."/>
            <person name="Girlanda M."/>
            <person name="Hayes R.D."/>
            <person name="Keri Z."/>
            <person name="LaButti K."/>
            <person name="Lipzen A."/>
            <person name="Lombard V."/>
            <person name="Magnuson J."/>
            <person name="Maillard F."/>
            <person name="Murat C."/>
            <person name="Nolan M."/>
            <person name="Ohm R.A."/>
            <person name="Pangilinan J."/>
            <person name="Pereira M.F."/>
            <person name="Perotto S."/>
            <person name="Peter M."/>
            <person name="Pfister S."/>
            <person name="Riley R."/>
            <person name="Sitrit Y."/>
            <person name="Stielow J.B."/>
            <person name="Szollosi G."/>
            <person name="Zifcakova L."/>
            <person name="Stursova M."/>
            <person name="Spatafora J.W."/>
            <person name="Tedersoo L."/>
            <person name="Vaario L.M."/>
            <person name="Yamada A."/>
            <person name="Yan M."/>
            <person name="Wang P."/>
            <person name="Xu J."/>
            <person name="Bruns T."/>
            <person name="Baldrian P."/>
            <person name="Vilgalys R."/>
            <person name="Dunand C."/>
            <person name="Henrissat B."/>
            <person name="Grigoriev I.V."/>
            <person name="Hibbett D."/>
            <person name="Nagy L.G."/>
            <person name="Martin F.M."/>
        </authorList>
    </citation>
    <scope>NUCLEOTIDE SEQUENCE</scope>
    <source>
        <strain evidence="6">UH-Tt-Lm1</strain>
    </source>
</reference>
<dbReference type="EMBL" id="WIUZ02000008">
    <property type="protein sequence ID" value="KAF9784616.1"/>
    <property type="molecule type" value="Genomic_DNA"/>
</dbReference>
<dbReference type="GO" id="GO:0004197">
    <property type="term" value="F:cysteine-type endopeptidase activity"/>
    <property type="evidence" value="ECO:0007669"/>
    <property type="project" value="InterPro"/>
</dbReference>
<comment type="similarity">
    <text evidence="1">Belongs to the peptidase C14B family.</text>
</comment>
<reference evidence="6" key="2">
    <citation type="submission" date="2020-11" db="EMBL/GenBank/DDBJ databases">
        <authorList>
            <consortium name="DOE Joint Genome Institute"/>
            <person name="Kuo A."/>
            <person name="Miyauchi S."/>
            <person name="Kiss E."/>
            <person name="Drula E."/>
            <person name="Kohler A."/>
            <person name="Sanchez-Garcia M."/>
            <person name="Andreopoulos B."/>
            <person name="Barry K.W."/>
            <person name="Bonito G."/>
            <person name="Buee M."/>
            <person name="Carver A."/>
            <person name="Chen C."/>
            <person name="Cichocki N."/>
            <person name="Clum A."/>
            <person name="Culley D."/>
            <person name="Crous P.W."/>
            <person name="Fauchery L."/>
            <person name="Girlanda M."/>
            <person name="Hayes R."/>
            <person name="Keri Z."/>
            <person name="Labutti K."/>
            <person name="Lipzen A."/>
            <person name="Lombard V."/>
            <person name="Magnuson J."/>
            <person name="Maillard F."/>
            <person name="Morin E."/>
            <person name="Murat C."/>
            <person name="Nolan M."/>
            <person name="Ohm R."/>
            <person name="Pangilinan J."/>
            <person name="Pereira M."/>
            <person name="Perotto S."/>
            <person name="Peter M."/>
            <person name="Riley R."/>
            <person name="Sitrit Y."/>
            <person name="Stielow B."/>
            <person name="Szollosi G."/>
            <person name="Zifcakova L."/>
            <person name="Stursova M."/>
            <person name="Spatafora J.W."/>
            <person name="Tedersoo L."/>
            <person name="Vaario L.-M."/>
            <person name="Yamada A."/>
            <person name="Yan M."/>
            <person name="Wang P."/>
            <person name="Xu J."/>
            <person name="Bruns T."/>
            <person name="Baldrian P."/>
            <person name="Vilgalys R."/>
            <person name="Henrissat B."/>
            <person name="Grigoriev I.V."/>
            <person name="Hibbett D."/>
            <person name="Nagy L.G."/>
            <person name="Martin F.M."/>
        </authorList>
    </citation>
    <scope>NUCLEOTIDE SEQUENCE</scope>
    <source>
        <strain evidence="6">UH-Tt-Lm1</strain>
    </source>
</reference>
<keyword evidence="2" id="KW-0053">Apoptosis</keyword>
<dbReference type="InterPro" id="IPR011600">
    <property type="entry name" value="Pept_C14_caspase"/>
</dbReference>
<dbReference type="GO" id="GO:0006508">
    <property type="term" value="P:proteolysis"/>
    <property type="evidence" value="ECO:0007669"/>
    <property type="project" value="InterPro"/>
</dbReference>
<keyword evidence="7" id="KW-1185">Reference proteome</keyword>
<dbReference type="Proteomes" id="UP000736335">
    <property type="component" value="Unassembled WGS sequence"/>
</dbReference>
<dbReference type="GO" id="GO:0006915">
    <property type="term" value="P:apoptotic process"/>
    <property type="evidence" value="ECO:0007669"/>
    <property type="project" value="UniProtKB-KW"/>
</dbReference>
<dbReference type="InterPro" id="IPR050452">
    <property type="entry name" value="Metacaspase"/>
</dbReference>
<dbReference type="OrthoDB" id="3223806at2759"/>
<gene>
    <name evidence="6" type="ORF">BJ322DRAFT_1065386</name>
</gene>
<feature type="region of interest" description="Disordered" evidence="4">
    <location>
        <begin position="1"/>
        <end position="34"/>
    </location>
</feature>
<protein>
    <submittedName>
        <fullName evidence="6">Caspase domain-containing protein</fullName>
    </submittedName>
</protein>
<evidence type="ECO:0000313" key="6">
    <source>
        <dbReference type="EMBL" id="KAF9784616.1"/>
    </source>
</evidence>
<accession>A0A9P6L6M5</accession>
<evidence type="ECO:0000256" key="1">
    <source>
        <dbReference type="ARBA" id="ARBA00009005"/>
    </source>
</evidence>
<keyword evidence="3" id="KW-0788">Thiol protease</keyword>
<keyword evidence="3" id="KW-0378">Hydrolase</keyword>
<dbReference type="InterPro" id="IPR029030">
    <property type="entry name" value="Caspase-like_dom_sf"/>
</dbReference>
<evidence type="ECO:0000313" key="7">
    <source>
        <dbReference type="Proteomes" id="UP000736335"/>
    </source>
</evidence>
<dbReference type="PANTHER" id="PTHR48104">
    <property type="entry name" value="METACASPASE-4"/>
    <property type="match status" value="1"/>
</dbReference>
<sequence length="373" mass="41462">MSGIRGPAGGRINSARSRKLNAPAPSHPMTRNNITRPHGNMLDLSTPTPHSGILGIPAPTPRNSMLDIPTRHNHLRTRGQLTPFPIYSTTRDVREGRRRCAYVSPHHSSAKQSLRKNGASVQVGINYTGSSKPLNGCVNDAHNIRQFLIKHWKFKSQDIMVLTDDSRDPRRLPTKTNMLNAMKWLVKDAKAHDSLFFHYSGHGGRLPDQKGDEVDGYDDVIFPVDYEQKGVGIINDDVLNELLVHPIPDGCRLTALFDSCHSSSVLDLVYLYHSNGLLKNSPVSESYRKSKGSPGDVICFSGCEDNQTSADTVEGGLAVGAMSWAFIQCLNANPKQSYQQLLKNIRTLLRKHFSQRPQLSSSHRINIRKGFIL</sequence>
<organism evidence="6 7">
    <name type="scientific">Thelephora terrestris</name>
    <dbReference type="NCBI Taxonomy" id="56493"/>
    <lineage>
        <taxon>Eukaryota</taxon>
        <taxon>Fungi</taxon>
        <taxon>Dikarya</taxon>
        <taxon>Basidiomycota</taxon>
        <taxon>Agaricomycotina</taxon>
        <taxon>Agaricomycetes</taxon>
        <taxon>Thelephorales</taxon>
        <taxon>Thelephoraceae</taxon>
        <taxon>Thelephora</taxon>
    </lineage>
</organism>
<evidence type="ECO:0000256" key="3">
    <source>
        <dbReference type="ARBA" id="ARBA00022807"/>
    </source>
</evidence>
<dbReference type="GO" id="GO:0005737">
    <property type="term" value="C:cytoplasm"/>
    <property type="evidence" value="ECO:0007669"/>
    <property type="project" value="TreeGrafter"/>
</dbReference>
<name>A0A9P6L6M5_9AGAM</name>
<dbReference type="SUPFAM" id="SSF52129">
    <property type="entry name" value="Caspase-like"/>
    <property type="match status" value="1"/>
</dbReference>
<dbReference type="Gene3D" id="3.40.50.12660">
    <property type="match status" value="1"/>
</dbReference>
<dbReference type="Pfam" id="PF00656">
    <property type="entry name" value="Peptidase_C14"/>
    <property type="match status" value="1"/>
</dbReference>
<evidence type="ECO:0000259" key="5">
    <source>
        <dbReference type="Pfam" id="PF00656"/>
    </source>
</evidence>